<accession>A0ABQ3GPB0</accession>
<dbReference type="Proteomes" id="UP000610203">
    <property type="component" value="Unassembled WGS sequence"/>
</dbReference>
<feature type="transmembrane region" description="Helical" evidence="1">
    <location>
        <begin position="128"/>
        <end position="148"/>
    </location>
</feature>
<keyword evidence="3" id="KW-1185">Reference proteome</keyword>
<dbReference type="InterPro" id="IPR006750">
    <property type="entry name" value="YdcZ"/>
</dbReference>
<evidence type="ECO:0000256" key="1">
    <source>
        <dbReference type="SAM" id="Phobius"/>
    </source>
</evidence>
<dbReference type="PANTHER" id="PTHR34821">
    <property type="entry name" value="INNER MEMBRANE PROTEIN YDCZ"/>
    <property type="match status" value="1"/>
</dbReference>
<proteinExistence type="predicted"/>
<keyword evidence="1" id="KW-0812">Transmembrane</keyword>
<dbReference type="RefSeq" id="WP_189582101.1">
    <property type="nucleotide sequence ID" value="NZ_BMZR01000001.1"/>
</dbReference>
<comment type="caution">
    <text evidence="2">The sequence shown here is derived from an EMBL/GenBank/DDBJ whole genome shotgun (WGS) entry which is preliminary data.</text>
</comment>
<feature type="transmembrane region" description="Helical" evidence="1">
    <location>
        <begin position="39"/>
        <end position="57"/>
    </location>
</feature>
<keyword evidence="1" id="KW-1133">Transmembrane helix</keyword>
<dbReference type="PANTHER" id="PTHR34821:SF2">
    <property type="entry name" value="INNER MEMBRANE PROTEIN YDCZ"/>
    <property type="match status" value="1"/>
</dbReference>
<protein>
    <recommendedName>
        <fullName evidence="4">EamA-like transporter family protein</fullName>
    </recommendedName>
</protein>
<feature type="transmembrane region" description="Helical" evidence="1">
    <location>
        <begin position="6"/>
        <end position="27"/>
    </location>
</feature>
<gene>
    <name evidence="2" type="ORF">GCM10016272_08530</name>
</gene>
<feature type="transmembrane region" description="Helical" evidence="1">
    <location>
        <begin position="101"/>
        <end position="122"/>
    </location>
</feature>
<keyword evidence="1" id="KW-0472">Membrane</keyword>
<sequence length="154" mass="16795">MKILPYVLISLLGGAIVPLQLAIVNAFRESTQASQIQSTFYLYLGGALASLVLSYIMSGGIKPPMIENATWWMWLPGFLGSFYILFMFIAAPKIGAGNTLLWVFLGQMYFALILSQTGLFGLEVKAIDIYKIAGLALVTIGGMLMIYGETRVNA</sequence>
<reference evidence="3" key="1">
    <citation type="journal article" date="2019" name="Int. J. Syst. Evol. Microbiol.">
        <title>The Global Catalogue of Microorganisms (GCM) 10K type strain sequencing project: providing services to taxonomists for standard genome sequencing and annotation.</title>
        <authorList>
            <consortium name="The Broad Institute Genomics Platform"/>
            <consortium name="The Broad Institute Genome Sequencing Center for Infectious Disease"/>
            <person name="Wu L."/>
            <person name="Ma J."/>
        </authorList>
    </citation>
    <scope>NUCLEOTIDE SEQUENCE [LARGE SCALE GENOMIC DNA]</scope>
    <source>
        <strain evidence="3">KCTC 42280</strain>
    </source>
</reference>
<evidence type="ECO:0000313" key="3">
    <source>
        <dbReference type="Proteomes" id="UP000610203"/>
    </source>
</evidence>
<dbReference type="Pfam" id="PF04657">
    <property type="entry name" value="DMT_YdcZ"/>
    <property type="match status" value="1"/>
</dbReference>
<organism evidence="2 3">
    <name type="scientific">Psychrobacter glaciei</name>
    <dbReference type="NCBI Taxonomy" id="619771"/>
    <lineage>
        <taxon>Bacteria</taxon>
        <taxon>Pseudomonadati</taxon>
        <taxon>Pseudomonadota</taxon>
        <taxon>Gammaproteobacteria</taxon>
        <taxon>Moraxellales</taxon>
        <taxon>Moraxellaceae</taxon>
        <taxon>Psychrobacter</taxon>
    </lineage>
</organism>
<feature type="transmembrane region" description="Helical" evidence="1">
    <location>
        <begin position="69"/>
        <end position="89"/>
    </location>
</feature>
<dbReference type="EMBL" id="BMZR01000001">
    <property type="protein sequence ID" value="GHD28829.1"/>
    <property type="molecule type" value="Genomic_DNA"/>
</dbReference>
<evidence type="ECO:0008006" key="4">
    <source>
        <dbReference type="Google" id="ProtNLM"/>
    </source>
</evidence>
<name>A0ABQ3GPB0_9GAMM</name>
<evidence type="ECO:0000313" key="2">
    <source>
        <dbReference type="EMBL" id="GHD28829.1"/>
    </source>
</evidence>